<proteinExistence type="predicted"/>
<name>A0A2T7UVJ3_9RHOB</name>
<dbReference type="Proteomes" id="UP000244810">
    <property type="component" value="Unassembled WGS sequence"/>
</dbReference>
<dbReference type="OrthoDB" id="7658791at2"/>
<dbReference type="EMBL" id="QDDR01000002">
    <property type="protein sequence ID" value="PVE48606.1"/>
    <property type="molecule type" value="Genomic_DNA"/>
</dbReference>
<comment type="caution">
    <text evidence="2">The sequence shown here is derived from an EMBL/GenBank/DDBJ whole genome shotgun (WGS) entry which is preliminary data.</text>
</comment>
<feature type="chain" id="PRO_5015464309" evidence="1">
    <location>
        <begin position="23"/>
        <end position="193"/>
    </location>
</feature>
<protein>
    <submittedName>
        <fullName evidence="2">5-aminolevulic acid synthase</fullName>
    </submittedName>
</protein>
<dbReference type="AlphaFoldDB" id="A0A2T7UVJ3"/>
<evidence type="ECO:0000313" key="2">
    <source>
        <dbReference type="EMBL" id="PVE48606.1"/>
    </source>
</evidence>
<keyword evidence="1" id="KW-0732">Signal</keyword>
<dbReference type="RefSeq" id="WP_107750506.1">
    <property type="nucleotide sequence ID" value="NZ_QBKF01000002.1"/>
</dbReference>
<keyword evidence="3" id="KW-1185">Reference proteome</keyword>
<organism evidence="2 3">
    <name type="scientific">Pararhodobacter aggregans</name>
    <dbReference type="NCBI Taxonomy" id="404875"/>
    <lineage>
        <taxon>Bacteria</taxon>
        <taxon>Pseudomonadati</taxon>
        <taxon>Pseudomonadota</taxon>
        <taxon>Alphaproteobacteria</taxon>
        <taxon>Rhodobacterales</taxon>
        <taxon>Paracoccaceae</taxon>
        <taxon>Pararhodobacter</taxon>
    </lineage>
</organism>
<feature type="signal peptide" evidence="1">
    <location>
        <begin position="1"/>
        <end position="22"/>
    </location>
</feature>
<reference evidence="2 3" key="1">
    <citation type="journal article" date="2011" name="Syst. Appl. Microbiol.">
        <title>Defluviimonas denitrificans gen. nov., sp. nov., and Pararhodobacter aggregans gen. nov., sp. nov., non-phototrophic Rhodobacteraceae from the biofilter of a marine aquaculture.</title>
        <authorList>
            <person name="Foesel B.U."/>
            <person name="Drake H.L."/>
            <person name="Schramm A."/>
        </authorList>
    </citation>
    <scope>NUCLEOTIDE SEQUENCE [LARGE SCALE GENOMIC DNA]</scope>
    <source>
        <strain evidence="2 3">D1-19</strain>
    </source>
</reference>
<evidence type="ECO:0000313" key="3">
    <source>
        <dbReference type="Proteomes" id="UP000244810"/>
    </source>
</evidence>
<sequence length="193" mass="19673">MLHRSALVLASALATLALPAAADPVDARAAASQLYAADAVEVARYDMPGLSEQETAALMSVAQTQRYYAAVAFAPDAGIMAEPTVLAANYHSPEAARAAALDGCNGRRQGGRACALALEVRPQGWQARALMLSADATQGFVDQYRAATGSRAFAASGSSGQWGIGQGRNAATEAIAACRGDSAVSDCAVVIAD</sequence>
<gene>
    <name evidence="2" type="ORF">DDE23_06010</name>
</gene>
<accession>A0A2T7UVJ3</accession>
<evidence type="ECO:0000256" key="1">
    <source>
        <dbReference type="SAM" id="SignalP"/>
    </source>
</evidence>